<dbReference type="InterPro" id="IPR008266">
    <property type="entry name" value="Tyr_kinase_AS"/>
</dbReference>
<organism evidence="3 4">
    <name type="scientific">Hypsizygus marmoreus</name>
    <name type="common">White beech mushroom</name>
    <name type="synonym">Agaricus marmoreus</name>
    <dbReference type="NCBI Taxonomy" id="39966"/>
    <lineage>
        <taxon>Eukaryota</taxon>
        <taxon>Fungi</taxon>
        <taxon>Dikarya</taxon>
        <taxon>Basidiomycota</taxon>
        <taxon>Agaricomycotina</taxon>
        <taxon>Agaricomycetes</taxon>
        <taxon>Agaricomycetidae</taxon>
        <taxon>Agaricales</taxon>
        <taxon>Tricholomatineae</taxon>
        <taxon>Lyophyllaceae</taxon>
        <taxon>Hypsizygus</taxon>
    </lineage>
</organism>
<dbReference type="GO" id="GO:0004672">
    <property type="term" value="F:protein kinase activity"/>
    <property type="evidence" value="ECO:0007669"/>
    <property type="project" value="InterPro"/>
</dbReference>
<evidence type="ECO:0000259" key="2">
    <source>
        <dbReference type="Pfam" id="PF17667"/>
    </source>
</evidence>
<name>A0A369J638_HYPMA</name>
<dbReference type="Gene3D" id="1.10.510.10">
    <property type="entry name" value="Transferase(Phosphotransferase) domain 1"/>
    <property type="match status" value="1"/>
</dbReference>
<feature type="region of interest" description="Disordered" evidence="1">
    <location>
        <begin position="585"/>
        <end position="612"/>
    </location>
</feature>
<feature type="domain" description="Fungal-type protein kinase" evidence="2">
    <location>
        <begin position="277"/>
        <end position="472"/>
    </location>
</feature>
<dbReference type="Pfam" id="PF17667">
    <property type="entry name" value="Pkinase_fungal"/>
    <property type="match status" value="2"/>
</dbReference>
<feature type="domain" description="Fungal-type protein kinase" evidence="2">
    <location>
        <begin position="554"/>
        <end position="717"/>
    </location>
</feature>
<gene>
    <name evidence="3" type="ORF">Hypma_002845</name>
</gene>
<feature type="compositionally biased region" description="Basic and acidic residues" evidence="1">
    <location>
        <begin position="587"/>
        <end position="600"/>
    </location>
</feature>
<reference evidence="3" key="1">
    <citation type="submission" date="2018-04" db="EMBL/GenBank/DDBJ databases">
        <title>Whole genome sequencing of Hypsizygus marmoreus.</title>
        <authorList>
            <person name="Choi I.-G."/>
            <person name="Min B."/>
            <person name="Kim J.-G."/>
            <person name="Kim S."/>
            <person name="Oh Y.-L."/>
            <person name="Kong W.-S."/>
            <person name="Park H."/>
            <person name="Jeong J."/>
            <person name="Song E.-S."/>
        </authorList>
    </citation>
    <scope>NUCLEOTIDE SEQUENCE [LARGE SCALE GENOMIC DNA]</scope>
    <source>
        <strain evidence="3">51987-8</strain>
    </source>
</reference>
<dbReference type="InterPro" id="IPR011009">
    <property type="entry name" value="Kinase-like_dom_sf"/>
</dbReference>
<dbReference type="Proteomes" id="UP000076154">
    <property type="component" value="Unassembled WGS sequence"/>
</dbReference>
<evidence type="ECO:0000313" key="4">
    <source>
        <dbReference type="Proteomes" id="UP000076154"/>
    </source>
</evidence>
<dbReference type="InParanoid" id="A0A369J638"/>
<dbReference type="AlphaFoldDB" id="A0A369J638"/>
<dbReference type="SUPFAM" id="SSF56112">
    <property type="entry name" value="Protein kinase-like (PK-like)"/>
    <property type="match status" value="1"/>
</dbReference>
<keyword evidence="4" id="KW-1185">Reference proteome</keyword>
<evidence type="ECO:0000256" key="1">
    <source>
        <dbReference type="SAM" id="MobiDB-lite"/>
    </source>
</evidence>
<protein>
    <recommendedName>
        <fullName evidence="2">Fungal-type protein kinase domain-containing protein</fullName>
    </recommendedName>
</protein>
<feature type="region of interest" description="Disordered" evidence="1">
    <location>
        <begin position="122"/>
        <end position="205"/>
    </location>
</feature>
<dbReference type="OrthoDB" id="312874at2759"/>
<feature type="region of interest" description="Disordered" evidence="1">
    <location>
        <begin position="478"/>
        <end position="498"/>
    </location>
</feature>
<feature type="compositionally biased region" description="Acidic residues" evidence="1">
    <location>
        <begin position="163"/>
        <end position="190"/>
    </location>
</feature>
<feature type="region of interest" description="Disordered" evidence="1">
    <location>
        <begin position="1035"/>
        <end position="1082"/>
    </location>
</feature>
<dbReference type="PROSITE" id="PS00109">
    <property type="entry name" value="PROTEIN_KINASE_TYR"/>
    <property type="match status" value="1"/>
</dbReference>
<dbReference type="PANTHER" id="PTHR38248">
    <property type="entry name" value="FUNK1 6"/>
    <property type="match status" value="1"/>
</dbReference>
<accession>A0A369J638</accession>
<dbReference type="PANTHER" id="PTHR38248:SF2">
    <property type="entry name" value="FUNK1 11"/>
    <property type="match status" value="1"/>
</dbReference>
<sequence>MPLNFLNASITDTPVKTVQSNNVQRRRTHMEDVARAVDKDLTGHIHVADINSFLDKFFPVRSEDIDAIFDQVTQPNVTSGYDGKRWKGLPVSRAQPELAHYEPLTAVANAIRKAATSLYPNSANSSDEAVGNDHDAAEANDGEDANAEERAACDGQNVGPSEVDMDVDSADKETDTEEGEETDNEGEDDGYTTAVHSTQNPETPCDAPINGIWLDRHAIPPQSKIEGTAAIRPDLVFASFPDVLEKLDKDISKARRSARIEEQAAQKKAAVSKNPDVLEQVWWQQIHTPFEIKRDEQELKAAIVQLFNYLRRILQEQLDRRFAIGLLLYFDHLAICMCDRSGGIFTKNAFSIHKDPKQFIRVIAGFSLLKPQQLGWDPGMKVFIPAENRGVPSYTISPKQTSKNNYRTYWLIDLPSPDGGPVQQVVTVRGISLARAEVMCGRATIVWEVIKYSEFPKPKQLFILKRYWRPAESPIDGTQHTAVESASEPLAARPVNPSPQVSASTVVEAVPEHPVENPSDFSPQTNGPMVNVRTSEGIVAEDYFYHLVGVQDERLEYSGDITIDGVPDSTLGFIRQGLVTEPTSWKGLKEDIESAPDKPGSKRTRRETDDNAENPLHLSFGFLFGLKEDPVEIIARIHTQLLMKDPGPLVKYFSCLMELVSVTRDCVQDHKKFHSKKVLHRDVSPGNMIIVPQDPLWKDPAKGRLIDLDHAKHTAKEKMTTLTSKDPVPEDLIDQLLSILRYEASEHDLSKLVGRDVIVAALHALGHTSVNTAQNYILKAIEVREKYFGLTPPQDGAYHCADLGWDKEDKAIPDFDDRQARLGFRTGTLPYMSYEVLAKKIHPIFHGSNPRRKNVQFFHDAVHDVDSFDWVLIHICLTRKGPGMNMLRGELESTTDQSPKAMALRRLVKELFDSEEAVIKEKRMDLLAVPELLEEKIIPHFHDYFKPLVPMIKQWWHTLALAYRFRAFEYFHAQDFAIDILERFEAKYKLDVTFNNIEDDNQKKEIATVNGLDNVDTKREINRRISHYTRALTVFERPPDAPGQNSFTMTPKKDTNTQSMPAPRPDPESPSRPQNSRKKPRV</sequence>
<dbReference type="EMBL" id="LUEZ02000124">
    <property type="protein sequence ID" value="RDB16630.1"/>
    <property type="molecule type" value="Genomic_DNA"/>
</dbReference>
<dbReference type="InterPro" id="IPR040976">
    <property type="entry name" value="Pkinase_fungal"/>
</dbReference>
<evidence type="ECO:0000313" key="3">
    <source>
        <dbReference type="EMBL" id="RDB16630.1"/>
    </source>
</evidence>
<comment type="caution">
    <text evidence="3">The sequence shown here is derived from an EMBL/GenBank/DDBJ whole genome shotgun (WGS) entry which is preliminary data.</text>
</comment>
<dbReference type="STRING" id="39966.A0A369J638"/>
<proteinExistence type="predicted"/>